<protein>
    <recommendedName>
        <fullName evidence="4">2,3-bisphosphoglycerate-dependent phosphoglycerate mutase</fullName>
    </recommendedName>
</protein>
<name>A0A6C2UIW5_9BACT</name>
<dbReference type="CDD" id="cd07067">
    <property type="entry name" value="HP_PGM_like"/>
    <property type="match status" value="1"/>
</dbReference>
<dbReference type="EMBL" id="CAAHFH010000001">
    <property type="protein sequence ID" value="VGO19823.1"/>
    <property type="molecule type" value="Genomic_DNA"/>
</dbReference>
<dbReference type="PANTHER" id="PTHR47623">
    <property type="entry name" value="OS09G0287300 PROTEIN"/>
    <property type="match status" value="1"/>
</dbReference>
<dbReference type="Pfam" id="PF00300">
    <property type="entry name" value="His_Phos_1"/>
    <property type="match status" value="1"/>
</dbReference>
<dbReference type="InterPro" id="IPR029033">
    <property type="entry name" value="His_PPase_superfam"/>
</dbReference>
<dbReference type="Gene3D" id="3.40.50.1240">
    <property type="entry name" value="Phosphoglycerate mutase-like"/>
    <property type="match status" value="1"/>
</dbReference>
<dbReference type="RefSeq" id="WP_168433165.1">
    <property type="nucleotide sequence ID" value="NZ_CAAHFH010000001.1"/>
</dbReference>
<sequence length="162" mass="18054">MTDGKPLYLVRHAKSDWHTGVDDFDRPLNKRGRRDAPEMGRRLKMRGVEPDIMVCSPAKRALETLELLNVPAQTLVYDETIYEASLSTLLEIVQSLDDGFDSAMLVGHNPGMSWLASQLSGVRIKNMPTCSIAAIRLDTHRWKAAGVCPGELADFDYPKKPS</sequence>
<proteinExistence type="predicted"/>
<organism evidence="2 3">
    <name type="scientific">Pontiella sulfatireligans</name>
    <dbReference type="NCBI Taxonomy" id="2750658"/>
    <lineage>
        <taxon>Bacteria</taxon>
        <taxon>Pseudomonadati</taxon>
        <taxon>Kiritimatiellota</taxon>
        <taxon>Kiritimatiellia</taxon>
        <taxon>Kiritimatiellales</taxon>
        <taxon>Pontiellaceae</taxon>
        <taxon>Pontiella</taxon>
    </lineage>
</organism>
<reference evidence="2 3" key="1">
    <citation type="submission" date="2019-04" db="EMBL/GenBank/DDBJ databases">
        <authorList>
            <person name="Van Vliet M D."/>
        </authorList>
    </citation>
    <scope>NUCLEOTIDE SEQUENCE [LARGE SCALE GENOMIC DNA]</scope>
    <source>
        <strain evidence="2 3">F21</strain>
    </source>
</reference>
<feature type="binding site" evidence="1">
    <location>
        <position position="60"/>
    </location>
    <ligand>
        <name>substrate</name>
    </ligand>
</feature>
<dbReference type="SMART" id="SM00855">
    <property type="entry name" value="PGAM"/>
    <property type="match status" value="1"/>
</dbReference>
<keyword evidence="3" id="KW-1185">Reference proteome</keyword>
<dbReference type="AlphaFoldDB" id="A0A6C2UIW5"/>
<accession>A0A6C2UIW5</accession>
<dbReference type="PANTHER" id="PTHR47623:SF1">
    <property type="entry name" value="OS09G0287300 PROTEIN"/>
    <property type="match status" value="1"/>
</dbReference>
<evidence type="ECO:0000313" key="3">
    <source>
        <dbReference type="Proteomes" id="UP000346198"/>
    </source>
</evidence>
<dbReference type="SUPFAM" id="SSF53254">
    <property type="entry name" value="Phosphoglycerate mutase-like"/>
    <property type="match status" value="1"/>
</dbReference>
<gene>
    <name evidence="2" type="ORF">SCARR_01883</name>
</gene>
<dbReference type="InterPro" id="IPR013078">
    <property type="entry name" value="His_Pase_superF_clade-1"/>
</dbReference>
<evidence type="ECO:0000313" key="2">
    <source>
        <dbReference type="EMBL" id="VGO19823.1"/>
    </source>
</evidence>
<evidence type="ECO:0000256" key="1">
    <source>
        <dbReference type="PIRSR" id="PIRSR613078-2"/>
    </source>
</evidence>
<evidence type="ECO:0008006" key="4">
    <source>
        <dbReference type="Google" id="ProtNLM"/>
    </source>
</evidence>
<dbReference type="Proteomes" id="UP000346198">
    <property type="component" value="Unassembled WGS sequence"/>
</dbReference>